<protein>
    <submittedName>
        <fullName evidence="2">8-oxo-dGTP diphosphatase</fullName>
    </submittedName>
</protein>
<dbReference type="EMBL" id="FNPI01000004">
    <property type="protein sequence ID" value="SDY92696.1"/>
    <property type="molecule type" value="Genomic_DNA"/>
</dbReference>
<dbReference type="SUPFAM" id="SSF52972">
    <property type="entry name" value="ITPase-like"/>
    <property type="match status" value="1"/>
</dbReference>
<dbReference type="STRING" id="1503961.SAMN05421736_104217"/>
<keyword evidence="1" id="KW-0378">Hydrolase</keyword>
<keyword evidence="3" id="KW-1185">Reference proteome</keyword>
<dbReference type="InterPro" id="IPR002637">
    <property type="entry name" value="RdgB/HAM1"/>
</dbReference>
<evidence type="ECO:0000313" key="2">
    <source>
        <dbReference type="EMBL" id="SDY92696.1"/>
    </source>
</evidence>
<evidence type="ECO:0000313" key="3">
    <source>
        <dbReference type="Proteomes" id="UP000198935"/>
    </source>
</evidence>
<accession>A0A1H3NUU2</accession>
<gene>
    <name evidence="2" type="ORF">SAMN05421736_104217</name>
</gene>
<sequence length="205" mass="22932">MMKLLYGTSNPAKLQHMKEMLFGLDIEIIGFDERKLLTDPIDESGNSPLENAKIKAKAYYHGAGIPVFSCDTGLYIDGLNDSEQPGVHVRRVNGKTLSDEEMIAYYASVADKFGGQTKAKYSNAICLMIDENNIFEYDGDDISSGAFLLTSKAHTKRTAGFPLDSLSINMQTGKYFIEMDVNEEREKQSIIADGFRNFFLRTILK</sequence>
<dbReference type="GO" id="GO:0009143">
    <property type="term" value="P:nucleoside triphosphate catabolic process"/>
    <property type="evidence" value="ECO:0007669"/>
    <property type="project" value="InterPro"/>
</dbReference>
<dbReference type="Gene3D" id="3.90.950.10">
    <property type="match status" value="1"/>
</dbReference>
<reference evidence="3" key="1">
    <citation type="submission" date="2016-10" db="EMBL/GenBank/DDBJ databases">
        <authorList>
            <person name="Varghese N."/>
            <person name="Submissions S."/>
        </authorList>
    </citation>
    <scope>NUCLEOTIDE SEQUENCE [LARGE SCALE GENOMIC DNA]</scope>
    <source>
        <strain evidence="3">SP</strain>
    </source>
</reference>
<organism evidence="2 3">
    <name type="scientific">Evansella caseinilytica</name>
    <dbReference type="NCBI Taxonomy" id="1503961"/>
    <lineage>
        <taxon>Bacteria</taxon>
        <taxon>Bacillati</taxon>
        <taxon>Bacillota</taxon>
        <taxon>Bacilli</taxon>
        <taxon>Bacillales</taxon>
        <taxon>Bacillaceae</taxon>
        <taxon>Evansella</taxon>
    </lineage>
</organism>
<dbReference type="AlphaFoldDB" id="A0A1H3NUU2"/>
<dbReference type="InterPro" id="IPR029001">
    <property type="entry name" value="ITPase-like_fam"/>
</dbReference>
<dbReference type="Proteomes" id="UP000198935">
    <property type="component" value="Unassembled WGS sequence"/>
</dbReference>
<dbReference type="GO" id="GO:0047429">
    <property type="term" value="F:nucleoside triphosphate diphosphatase activity"/>
    <property type="evidence" value="ECO:0007669"/>
    <property type="project" value="InterPro"/>
</dbReference>
<evidence type="ECO:0000256" key="1">
    <source>
        <dbReference type="ARBA" id="ARBA00022801"/>
    </source>
</evidence>
<dbReference type="Pfam" id="PF01725">
    <property type="entry name" value="Ham1p_like"/>
    <property type="match status" value="1"/>
</dbReference>
<proteinExistence type="predicted"/>
<name>A0A1H3NUU2_9BACI</name>